<protein>
    <submittedName>
        <fullName evidence="1">Uncharacterized protein</fullName>
    </submittedName>
</protein>
<comment type="caution">
    <text evidence="1">The sequence shown here is derived from an EMBL/GenBank/DDBJ whole genome shotgun (WGS) entry which is preliminary data.</text>
</comment>
<reference evidence="1" key="1">
    <citation type="submission" date="2021-08" db="EMBL/GenBank/DDBJ databases">
        <title>The first chromosome-level gecko genome reveals the dynamic sex chromosomes of Neotropical dwarf geckos (Sphaerodactylidae: Sphaerodactylus).</title>
        <authorList>
            <person name="Pinto B.J."/>
            <person name="Keating S.E."/>
            <person name="Gamble T."/>
        </authorList>
    </citation>
    <scope>NUCLEOTIDE SEQUENCE</scope>
    <source>
        <strain evidence="1">TG3544</strain>
    </source>
</reference>
<gene>
    <name evidence="1" type="ORF">K3G42_022005</name>
</gene>
<name>A0ACB8FWG3_9SAUR</name>
<sequence length="333" mass="37128">MNAQLFSPLFGGITNTPPTVESPQLYSSWSTCADDTNAAASLQDGSQKRAQINLSYSGSGPDMFGLVSSILEEPDKQEPAADWNALSRLFPPMWSTDSENSFSGLFPKNILENKDLATLADIQHPYEGNLREACSTESLKKDLDGFPLPGSWHALSHPCPQSPEKMFGDAAPSNKVFKQRGINQPDSLEYQNTRSYDKQSNSDGGRSLVDFSTFSSQVRVKASGYKHTPGFPPFVPPPFPAQTNVAFSPLLFPFSELVDLFHYDDFHHLSPFVNDLFCAEMSAPCFAFPPPLNGYRPPKNRSGPANELHIHLEECYDQWRALERERKKFKSHE</sequence>
<proteinExistence type="predicted"/>
<accession>A0ACB8FWG3</accession>
<organism evidence="1 2">
    <name type="scientific">Sphaerodactylus townsendi</name>
    <dbReference type="NCBI Taxonomy" id="933632"/>
    <lineage>
        <taxon>Eukaryota</taxon>
        <taxon>Metazoa</taxon>
        <taxon>Chordata</taxon>
        <taxon>Craniata</taxon>
        <taxon>Vertebrata</taxon>
        <taxon>Euteleostomi</taxon>
        <taxon>Lepidosauria</taxon>
        <taxon>Squamata</taxon>
        <taxon>Bifurcata</taxon>
        <taxon>Gekkota</taxon>
        <taxon>Sphaerodactylidae</taxon>
        <taxon>Sphaerodactylus</taxon>
    </lineage>
</organism>
<keyword evidence="2" id="KW-1185">Reference proteome</keyword>
<evidence type="ECO:0000313" key="1">
    <source>
        <dbReference type="EMBL" id="KAH8011352.1"/>
    </source>
</evidence>
<evidence type="ECO:0000313" key="2">
    <source>
        <dbReference type="Proteomes" id="UP000827872"/>
    </source>
</evidence>
<dbReference type="EMBL" id="CM037624">
    <property type="protein sequence ID" value="KAH8011352.1"/>
    <property type="molecule type" value="Genomic_DNA"/>
</dbReference>
<dbReference type="Proteomes" id="UP000827872">
    <property type="component" value="Linkage Group LG11"/>
</dbReference>